<proteinExistence type="predicted"/>
<dbReference type="AlphaFoldDB" id="A0A5C2SJC5"/>
<dbReference type="Proteomes" id="UP000313359">
    <property type="component" value="Unassembled WGS sequence"/>
</dbReference>
<evidence type="ECO:0000313" key="2">
    <source>
        <dbReference type="Proteomes" id="UP000313359"/>
    </source>
</evidence>
<accession>A0A5C2SJC5</accession>
<gene>
    <name evidence="1" type="ORF">L227DRAFT_608433</name>
</gene>
<keyword evidence="2" id="KW-1185">Reference proteome</keyword>
<organism evidence="1 2">
    <name type="scientific">Lentinus tigrinus ALCF2SS1-6</name>
    <dbReference type="NCBI Taxonomy" id="1328759"/>
    <lineage>
        <taxon>Eukaryota</taxon>
        <taxon>Fungi</taxon>
        <taxon>Dikarya</taxon>
        <taxon>Basidiomycota</taxon>
        <taxon>Agaricomycotina</taxon>
        <taxon>Agaricomycetes</taxon>
        <taxon>Polyporales</taxon>
        <taxon>Polyporaceae</taxon>
        <taxon>Lentinus</taxon>
    </lineage>
</organism>
<name>A0A5C2SJC5_9APHY</name>
<evidence type="ECO:0000313" key="1">
    <source>
        <dbReference type="EMBL" id="RPD63903.1"/>
    </source>
</evidence>
<reference evidence="1" key="1">
    <citation type="journal article" date="2018" name="Genome Biol. Evol.">
        <title>Genomics and development of Lentinus tigrinus, a white-rot wood-decaying mushroom with dimorphic fruiting bodies.</title>
        <authorList>
            <person name="Wu B."/>
            <person name="Xu Z."/>
            <person name="Knudson A."/>
            <person name="Carlson A."/>
            <person name="Chen N."/>
            <person name="Kovaka S."/>
            <person name="LaButti K."/>
            <person name="Lipzen A."/>
            <person name="Pennachio C."/>
            <person name="Riley R."/>
            <person name="Schakwitz W."/>
            <person name="Umezawa K."/>
            <person name="Ohm R.A."/>
            <person name="Grigoriev I.V."/>
            <person name="Nagy L.G."/>
            <person name="Gibbons J."/>
            <person name="Hibbett D."/>
        </authorList>
    </citation>
    <scope>NUCLEOTIDE SEQUENCE [LARGE SCALE GENOMIC DNA]</scope>
    <source>
        <strain evidence="1">ALCF2SS1-6</strain>
    </source>
</reference>
<dbReference type="EMBL" id="ML122255">
    <property type="protein sequence ID" value="RPD63903.1"/>
    <property type="molecule type" value="Genomic_DNA"/>
</dbReference>
<sequence>MSFVPAKSLLSEQRQVKWVKGSRGAAKNLSPAIQKQYEKQIERFMDFATSAEGEVMPFAGFLPAVGLQPYLSHLL</sequence>
<protein>
    <submittedName>
        <fullName evidence="1">Uncharacterized protein</fullName>
    </submittedName>
</protein>